<accession>A0ABP5EQ25</accession>
<protein>
    <submittedName>
        <fullName evidence="1">Pyridoxamine 5'-phosphate oxidase family protein</fullName>
    </submittedName>
</protein>
<comment type="caution">
    <text evidence="1">The sequence shown here is derived from an EMBL/GenBank/DDBJ whole genome shotgun (WGS) entry which is preliminary data.</text>
</comment>
<dbReference type="InterPro" id="IPR024747">
    <property type="entry name" value="Pyridox_Oxase-rel"/>
</dbReference>
<keyword evidence="2" id="KW-1185">Reference proteome</keyword>
<dbReference type="Pfam" id="PF12900">
    <property type="entry name" value="Pyridox_ox_2"/>
    <property type="match status" value="1"/>
</dbReference>
<sequence length="143" mass="15906">MGSDTAIEYLAEEEALRLAATAPVGRVVYSRYAMPAVHLVNFKLDGKDVVFKTRKGAKFAAAVADTVIAFEVDEFDPATRSGWTVTLTGRSSLVTSKPEQERLAGLDIDPWIPDREYFIKVQTQLITGRRIRSHELVGHDVRD</sequence>
<dbReference type="RefSeq" id="WP_344662214.1">
    <property type="nucleotide sequence ID" value="NZ_BAAAQM010000069.1"/>
</dbReference>
<evidence type="ECO:0000313" key="1">
    <source>
        <dbReference type="EMBL" id="GAA2000633.1"/>
    </source>
</evidence>
<reference evidence="2" key="1">
    <citation type="journal article" date="2019" name="Int. J. Syst. Evol. Microbiol.">
        <title>The Global Catalogue of Microorganisms (GCM) 10K type strain sequencing project: providing services to taxonomists for standard genome sequencing and annotation.</title>
        <authorList>
            <consortium name="The Broad Institute Genomics Platform"/>
            <consortium name="The Broad Institute Genome Sequencing Center for Infectious Disease"/>
            <person name="Wu L."/>
            <person name="Ma J."/>
        </authorList>
    </citation>
    <scope>NUCLEOTIDE SEQUENCE [LARGE SCALE GENOMIC DNA]</scope>
    <source>
        <strain evidence="2">JCM 16013</strain>
    </source>
</reference>
<gene>
    <name evidence="1" type="ORF">GCM10009838_77720</name>
</gene>
<evidence type="ECO:0000313" key="2">
    <source>
        <dbReference type="Proteomes" id="UP001499854"/>
    </source>
</evidence>
<dbReference type="Proteomes" id="UP001499854">
    <property type="component" value="Unassembled WGS sequence"/>
</dbReference>
<name>A0ABP5EQ25_9ACTN</name>
<dbReference type="Gene3D" id="2.30.110.10">
    <property type="entry name" value="Electron Transport, Fmn-binding Protein, Chain A"/>
    <property type="match status" value="1"/>
</dbReference>
<dbReference type="SUPFAM" id="SSF50475">
    <property type="entry name" value="FMN-binding split barrel"/>
    <property type="match status" value="1"/>
</dbReference>
<dbReference type="EMBL" id="BAAAQM010000069">
    <property type="protein sequence ID" value="GAA2000633.1"/>
    <property type="molecule type" value="Genomic_DNA"/>
</dbReference>
<organism evidence="1 2">
    <name type="scientific">Catenulispora subtropica</name>
    <dbReference type="NCBI Taxonomy" id="450798"/>
    <lineage>
        <taxon>Bacteria</taxon>
        <taxon>Bacillati</taxon>
        <taxon>Actinomycetota</taxon>
        <taxon>Actinomycetes</taxon>
        <taxon>Catenulisporales</taxon>
        <taxon>Catenulisporaceae</taxon>
        <taxon>Catenulispora</taxon>
    </lineage>
</organism>
<dbReference type="InterPro" id="IPR012349">
    <property type="entry name" value="Split_barrel_FMN-bd"/>
</dbReference>
<proteinExistence type="predicted"/>